<feature type="signal peptide" evidence="4">
    <location>
        <begin position="1"/>
        <end position="26"/>
    </location>
</feature>
<dbReference type="PANTHER" id="PTHR34677">
    <property type="match status" value="1"/>
</dbReference>
<evidence type="ECO:0000256" key="4">
    <source>
        <dbReference type="SAM" id="SignalP"/>
    </source>
</evidence>
<feature type="domain" description="Bacterial Ig-like" evidence="5">
    <location>
        <begin position="541"/>
        <end position="642"/>
    </location>
</feature>
<evidence type="ECO:0000256" key="2">
    <source>
        <dbReference type="SAM" id="MobiDB-lite"/>
    </source>
</evidence>
<reference evidence="6 7" key="1">
    <citation type="journal article" date="2016" name="J. Biotechnol.">
        <title>First complete genome sequence of a species in the genus Microterricola, an extremophilic cold active enzyme producing bacterial strain ERGS5:02 isolated from Sikkim Himalaya.</title>
        <authorList>
            <person name="Himanshu"/>
            <person name="Swarnkar M.K."/>
            <person name="Singh D."/>
            <person name="Kumar R."/>
        </authorList>
    </citation>
    <scope>NUCLEOTIDE SEQUENCE [LARGE SCALE GENOMIC DNA]</scope>
    <source>
        <strain evidence="6 7">ERGS5:02</strain>
    </source>
</reference>
<dbReference type="InterPro" id="IPR014755">
    <property type="entry name" value="Cu-Rt/internalin_Ig-like"/>
</dbReference>
<feature type="domain" description="Bacterial Ig-like" evidence="5">
    <location>
        <begin position="338"/>
        <end position="439"/>
    </location>
</feature>
<evidence type="ECO:0000259" key="5">
    <source>
        <dbReference type="Pfam" id="PF19078"/>
    </source>
</evidence>
<accession>A0A0X8E2Q8</accession>
<dbReference type="KEGG" id="mvd:AWU67_11590"/>
<feature type="domain" description="Bacterial Ig-like" evidence="5">
    <location>
        <begin position="643"/>
        <end position="744"/>
    </location>
</feature>
<feature type="domain" description="Bacterial Ig-like" evidence="5">
    <location>
        <begin position="137"/>
        <end position="232"/>
    </location>
</feature>
<dbReference type="AlphaFoldDB" id="A0A0X8E2Q8"/>
<reference evidence="7" key="2">
    <citation type="submission" date="2016-01" db="EMBL/GenBank/DDBJ databases">
        <title>First complete genome sequence of a species in the genus Microterricola, an extremophilic cold active enzyme producing strain ERGS5:02 isolated from Sikkim Himalaya.</title>
        <authorList>
            <person name="Kumar R."/>
            <person name="Singh D."/>
            <person name="Swarnkar M.K."/>
        </authorList>
    </citation>
    <scope>NUCLEOTIDE SEQUENCE [LARGE SCALE GENOMIC DNA]</scope>
    <source>
        <strain evidence="7">ERGS5:02</strain>
    </source>
</reference>
<keyword evidence="3" id="KW-1133">Transmembrane helix</keyword>
<feature type="domain" description="Bacterial Ig-like" evidence="5">
    <location>
        <begin position="751"/>
        <end position="846"/>
    </location>
</feature>
<protein>
    <recommendedName>
        <fullName evidence="5">Bacterial Ig-like domain-containing protein</fullName>
    </recommendedName>
</protein>
<dbReference type="InterPro" id="IPR044048">
    <property type="entry name" value="Big_12"/>
</dbReference>
<organism evidence="6 7">
    <name type="scientific">Microterricola viridarii</name>
    <dbReference type="NCBI Taxonomy" id="412690"/>
    <lineage>
        <taxon>Bacteria</taxon>
        <taxon>Bacillati</taxon>
        <taxon>Actinomycetota</taxon>
        <taxon>Actinomycetes</taxon>
        <taxon>Micrococcales</taxon>
        <taxon>Microbacteriaceae</taxon>
        <taxon>Microterricola</taxon>
    </lineage>
</organism>
<keyword evidence="3" id="KW-0472">Membrane</keyword>
<keyword evidence="3" id="KW-0812">Transmembrane</keyword>
<feature type="chain" id="PRO_5007065617" description="Bacterial Ig-like domain-containing protein" evidence="4">
    <location>
        <begin position="27"/>
        <end position="906"/>
    </location>
</feature>
<dbReference type="RefSeq" id="WP_067229120.1">
    <property type="nucleotide sequence ID" value="NZ_CP014145.1"/>
</dbReference>
<feature type="transmembrane region" description="Helical" evidence="3">
    <location>
        <begin position="879"/>
        <end position="899"/>
    </location>
</feature>
<feature type="region of interest" description="Disordered" evidence="2">
    <location>
        <begin position="851"/>
        <end position="874"/>
    </location>
</feature>
<proteinExistence type="predicted"/>
<evidence type="ECO:0000313" key="7">
    <source>
        <dbReference type="Proteomes" id="UP000058305"/>
    </source>
</evidence>
<keyword evidence="7" id="KW-1185">Reference proteome</keyword>
<dbReference type="Pfam" id="PF19078">
    <property type="entry name" value="Big_12"/>
    <property type="match status" value="8"/>
</dbReference>
<dbReference type="PANTHER" id="PTHR34677:SF3">
    <property type="entry name" value="BACTERIAL IG-LIKE DOMAIN-CONTAINING PROTEIN"/>
    <property type="match status" value="1"/>
</dbReference>
<evidence type="ECO:0000313" key="6">
    <source>
        <dbReference type="EMBL" id="AMB59395.1"/>
    </source>
</evidence>
<dbReference type="Proteomes" id="UP000058305">
    <property type="component" value="Chromosome"/>
</dbReference>
<evidence type="ECO:0000256" key="3">
    <source>
        <dbReference type="SAM" id="Phobius"/>
    </source>
</evidence>
<sequence length="906" mass="90572">MRLRPIAITAVAALALTLGWPSAAFAAAPTVSFFTIDNTPLTASISMGALTLKADDTSAVTITFSEPVVGFNNADLAIENGTLSVLSSSDDMMWMATFAPANNVEAPTNVISFNLAGVTDYFGNPGVGWTSISYAIDTKRPTATIELDKSLLGIGETTTATITFSEEVVGFTAADLIVAGGTPSGLTQTADPVMWTFTLTPTAGFNGSGSIGLAPGSFTDGFGNSGSGAAATFTTDSTRPTASISMSDSELTAGETSTVTIIFSEAVTHFDNSDLSIANGTLSDVASGDGGMTWTATFTPTGGISDPTNLIVLNLTGVRDLAGNFGAGVKSSPNYTIDTMRPTATISVAPSALAVGLTATVTVTFSEAVTGFDNADLTIENGALSAVASSDGGVTWTATFTPTANVSDRTNVITLALTAVTNASGNTGVGTMSSNNYAIDTARPTATIVVADSALGIGETSTVTIAFSEAVTGFDVSQLSVANGTLSNLTTSDGITWIATLTPTAGIDDNTNLIMLDLGGLMDAFGNVGSSIGISNNYRIDHLRPTATIDLAKKALTAGETSPVTVTFSEAVVGFDNADLTIENGALSAVASSDGGVTWTATFTPATDVSDSTNVITLDLAGVRDVAGNPGVGGETSVNYAVDTVRPTASIVVSDSSLTAGETSRVTVTFSEAVVDFDNADLTVENGALSAVASSDGGVTWTATFTPATDVSDSTNVITLGLAGVRDVAGNAGVGSAVSNSYSVAAAPLALVVTVSDTTLGAGETSLVTFRFSRAVVGFSNANVTVTDGALSPVTSADGGVTFTATFTPAQNTRSTGNVISVNLAGVTDAFGASAGGAVVVSNSFAVATAPVPEKTPTPEETPAAPTETSGLASTGTDASGVLAAGALLVLLGAAVSVARRRATRA</sequence>
<name>A0A0X8E2Q8_9MICO</name>
<dbReference type="OrthoDB" id="9764804at2"/>
<evidence type="ECO:0000256" key="1">
    <source>
        <dbReference type="ARBA" id="ARBA00022729"/>
    </source>
</evidence>
<feature type="domain" description="Bacterial Ig-like" evidence="5">
    <location>
        <begin position="440"/>
        <end position="540"/>
    </location>
</feature>
<gene>
    <name evidence="6" type="ORF">AWU67_11590</name>
</gene>
<feature type="domain" description="Bacterial Ig-like" evidence="5">
    <location>
        <begin position="236"/>
        <end position="337"/>
    </location>
</feature>
<keyword evidence="1 4" id="KW-0732">Signal</keyword>
<feature type="compositionally biased region" description="Low complexity" evidence="2">
    <location>
        <begin position="851"/>
        <end position="869"/>
    </location>
</feature>
<dbReference type="EMBL" id="CP014145">
    <property type="protein sequence ID" value="AMB59395.1"/>
    <property type="molecule type" value="Genomic_DNA"/>
</dbReference>
<dbReference type="Gene3D" id="2.60.40.1220">
    <property type="match status" value="2"/>
</dbReference>
<feature type="domain" description="Bacterial Ig-like" evidence="5">
    <location>
        <begin position="37"/>
        <end position="134"/>
    </location>
</feature>